<dbReference type="Proteomes" id="UP000186817">
    <property type="component" value="Unassembled WGS sequence"/>
</dbReference>
<protein>
    <submittedName>
        <fullName evidence="1">Uncharacterized protein</fullName>
    </submittedName>
</protein>
<dbReference type="EMBL" id="LSRX01000070">
    <property type="protein sequence ID" value="OLQ10847.1"/>
    <property type="molecule type" value="Genomic_DNA"/>
</dbReference>
<name>A0A1Q9ETW2_SYMMI</name>
<gene>
    <name evidence="1" type="ORF">AK812_SmicGene5403</name>
</gene>
<sequence length="66" mass="7728">MERSYYCRRSMKLHVNFREETHGHHRQSGRVGIGGLTLSALRKLGKVYSEMARIVWTVRLPDELVD</sequence>
<evidence type="ECO:0000313" key="1">
    <source>
        <dbReference type="EMBL" id="OLQ10847.1"/>
    </source>
</evidence>
<keyword evidence="2" id="KW-1185">Reference proteome</keyword>
<proteinExistence type="predicted"/>
<accession>A0A1Q9ETW2</accession>
<evidence type="ECO:0000313" key="2">
    <source>
        <dbReference type="Proteomes" id="UP000186817"/>
    </source>
</evidence>
<reference evidence="1 2" key="1">
    <citation type="submission" date="2016-02" db="EMBL/GenBank/DDBJ databases">
        <title>Genome analysis of coral dinoflagellate symbionts highlights evolutionary adaptations to a symbiotic lifestyle.</title>
        <authorList>
            <person name="Aranda M."/>
            <person name="Li Y."/>
            <person name="Liew Y.J."/>
            <person name="Baumgarten S."/>
            <person name="Simakov O."/>
            <person name="Wilson M."/>
            <person name="Piel J."/>
            <person name="Ashoor H."/>
            <person name="Bougouffa S."/>
            <person name="Bajic V.B."/>
            <person name="Ryu T."/>
            <person name="Ravasi T."/>
            <person name="Bayer T."/>
            <person name="Micklem G."/>
            <person name="Kim H."/>
            <person name="Bhak J."/>
            <person name="Lajeunesse T.C."/>
            <person name="Voolstra C.R."/>
        </authorList>
    </citation>
    <scope>NUCLEOTIDE SEQUENCE [LARGE SCALE GENOMIC DNA]</scope>
    <source>
        <strain evidence="1 2">CCMP2467</strain>
    </source>
</reference>
<organism evidence="1 2">
    <name type="scientific">Symbiodinium microadriaticum</name>
    <name type="common">Dinoflagellate</name>
    <name type="synonym">Zooxanthella microadriatica</name>
    <dbReference type="NCBI Taxonomy" id="2951"/>
    <lineage>
        <taxon>Eukaryota</taxon>
        <taxon>Sar</taxon>
        <taxon>Alveolata</taxon>
        <taxon>Dinophyceae</taxon>
        <taxon>Suessiales</taxon>
        <taxon>Symbiodiniaceae</taxon>
        <taxon>Symbiodinium</taxon>
    </lineage>
</organism>
<comment type="caution">
    <text evidence="1">The sequence shown here is derived from an EMBL/GenBank/DDBJ whole genome shotgun (WGS) entry which is preliminary data.</text>
</comment>
<dbReference type="AlphaFoldDB" id="A0A1Q9ETW2"/>